<dbReference type="Gene3D" id="3.40.720.10">
    <property type="entry name" value="Alkaline Phosphatase, subunit A"/>
    <property type="match status" value="1"/>
</dbReference>
<dbReference type="InterPro" id="IPR002591">
    <property type="entry name" value="Phosphodiest/P_Trfase"/>
</dbReference>
<gene>
    <name evidence="1" type="ORF">EF514_00370</name>
</gene>
<dbReference type="CDD" id="cd16018">
    <property type="entry name" value="Enpp"/>
    <property type="match status" value="1"/>
</dbReference>
<evidence type="ECO:0000313" key="1">
    <source>
        <dbReference type="EMBL" id="RVU55705.1"/>
    </source>
</evidence>
<name>A0A437S9B2_9FIRM</name>
<dbReference type="Proteomes" id="UP000288812">
    <property type="component" value="Unassembled WGS sequence"/>
</dbReference>
<organism evidence="1 2">
    <name type="scientific">Anaerosphaera multitolerans</name>
    <dbReference type="NCBI Taxonomy" id="2487351"/>
    <lineage>
        <taxon>Bacteria</taxon>
        <taxon>Bacillati</taxon>
        <taxon>Bacillota</taxon>
        <taxon>Tissierellia</taxon>
        <taxon>Tissierellales</taxon>
        <taxon>Peptoniphilaceae</taxon>
        <taxon>Anaerosphaera</taxon>
    </lineage>
</organism>
<accession>A0A437S9B2</accession>
<dbReference type="GO" id="GO:0016787">
    <property type="term" value="F:hydrolase activity"/>
    <property type="evidence" value="ECO:0007669"/>
    <property type="project" value="UniProtKB-ARBA"/>
</dbReference>
<sequence>MNNKLVVLSFDALQSTDLKKLIKMPNFSKIFQRASVIKNMYEIYPTLTYPIHTTMLTGVYPDKHGITHNQLPSLYHENPDFNIMGSKWHWEKKYIKVPTLVDVLQEKGKTTASVLWPVTGGEKRGWNLPEIWPDNLSDESVEELFYRTSSKNVFDRYYNSYISHYNWSNTEDMLNYGVEIALDILENERPDLLLCHIIHLDHVRHKYGVESKEVDDCLRQLDIIAGRFIEATKKAGTYNSTNFVMLGDHGQINIDGVFSLNKLFADYGLITLNKGKVVDYECYSFSAGFSTQIFLKEDSEEMYKKVLKILNIIRDDYPQYIERIYTADEVALREGLRGDFSFVVEGKEGVLFGEKEVEGEVFISSTSEKFNYYKATHGHHPVKGTKPPFVALGPDIKENMVLERGKIIDIAPTLAKLCGVEIEGAVGSPVNILKGVDEIIKTKEKAVVNKI</sequence>
<keyword evidence="2" id="KW-1185">Reference proteome</keyword>
<dbReference type="OrthoDB" id="9779418at2"/>
<comment type="caution">
    <text evidence="1">The sequence shown here is derived from an EMBL/GenBank/DDBJ whole genome shotgun (WGS) entry which is preliminary data.</text>
</comment>
<dbReference type="SUPFAM" id="SSF53649">
    <property type="entry name" value="Alkaline phosphatase-like"/>
    <property type="match status" value="1"/>
</dbReference>
<dbReference type="RefSeq" id="WP_127722682.1">
    <property type="nucleotide sequence ID" value="NZ_RLIH01000001.1"/>
</dbReference>
<dbReference type="PANTHER" id="PTHR10151">
    <property type="entry name" value="ECTONUCLEOTIDE PYROPHOSPHATASE/PHOSPHODIESTERASE"/>
    <property type="match status" value="1"/>
</dbReference>
<evidence type="ECO:0000313" key="2">
    <source>
        <dbReference type="Proteomes" id="UP000288812"/>
    </source>
</evidence>
<dbReference type="AlphaFoldDB" id="A0A437S9B2"/>
<proteinExistence type="predicted"/>
<dbReference type="Pfam" id="PF01663">
    <property type="entry name" value="Phosphodiest"/>
    <property type="match status" value="1"/>
</dbReference>
<dbReference type="InterPro" id="IPR017850">
    <property type="entry name" value="Alkaline_phosphatase_core_sf"/>
</dbReference>
<dbReference type="PANTHER" id="PTHR10151:SF120">
    <property type="entry name" value="BIS(5'-ADENOSYL)-TRIPHOSPHATASE"/>
    <property type="match status" value="1"/>
</dbReference>
<protein>
    <submittedName>
        <fullName evidence="1">Alkaline phosphatase family protein</fullName>
    </submittedName>
</protein>
<dbReference type="EMBL" id="RLIH01000001">
    <property type="protein sequence ID" value="RVU55705.1"/>
    <property type="molecule type" value="Genomic_DNA"/>
</dbReference>
<reference evidence="1 2" key="1">
    <citation type="submission" date="2018-11" db="EMBL/GenBank/DDBJ databases">
        <title>Genome sequencing and assembly of Anaerosphaera sp. nov., GS7-6-2.</title>
        <authorList>
            <person name="Rettenmaier R."/>
            <person name="Liebl W."/>
            <person name="Zverlov V."/>
        </authorList>
    </citation>
    <scope>NUCLEOTIDE SEQUENCE [LARGE SCALE GENOMIC DNA]</scope>
    <source>
        <strain evidence="1 2">GS7-6-2</strain>
    </source>
</reference>